<gene>
    <name evidence="1" type="ORF">MAR_014566</name>
</gene>
<dbReference type="Proteomes" id="UP001164746">
    <property type="component" value="Chromosome 15"/>
</dbReference>
<reference evidence="1" key="1">
    <citation type="submission" date="2022-11" db="EMBL/GenBank/DDBJ databases">
        <title>Centuries of genome instability and evolution in soft-shell clam transmissible cancer (bioRxiv).</title>
        <authorList>
            <person name="Hart S.F.M."/>
            <person name="Yonemitsu M.A."/>
            <person name="Giersch R.M."/>
            <person name="Beal B.F."/>
            <person name="Arriagada G."/>
            <person name="Davis B.W."/>
            <person name="Ostrander E.A."/>
            <person name="Goff S.P."/>
            <person name="Metzger M.J."/>
        </authorList>
    </citation>
    <scope>NUCLEOTIDE SEQUENCE</scope>
    <source>
        <strain evidence="1">MELC-2E11</strain>
        <tissue evidence="1">Siphon/mantle</tissue>
    </source>
</reference>
<name>A0ABY7G4N5_MYAAR</name>
<protein>
    <submittedName>
        <fullName evidence="1">Uncharacterized protein</fullName>
    </submittedName>
</protein>
<proteinExistence type="predicted"/>
<sequence>MIIGLFLGKKYELMQADKYSNEACKGLQRKKMNANQTALQLTGFLQQKVTKNAKNRTNVEVTELYQICMSLLGNSFHLYFVNGCQKHKSKNLQNAIQLIFH</sequence>
<keyword evidence="2" id="KW-1185">Reference proteome</keyword>
<evidence type="ECO:0000313" key="1">
    <source>
        <dbReference type="EMBL" id="WAR28862.1"/>
    </source>
</evidence>
<evidence type="ECO:0000313" key="2">
    <source>
        <dbReference type="Proteomes" id="UP001164746"/>
    </source>
</evidence>
<dbReference type="EMBL" id="CP111026">
    <property type="protein sequence ID" value="WAR28862.1"/>
    <property type="molecule type" value="Genomic_DNA"/>
</dbReference>
<organism evidence="1 2">
    <name type="scientific">Mya arenaria</name>
    <name type="common">Soft-shell clam</name>
    <dbReference type="NCBI Taxonomy" id="6604"/>
    <lineage>
        <taxon>Eukaryota</taxon>
        <taxon>Metazoa</taxon>
        <taxon>Spiralia</taxon>
        <taxon>Lophotrochozoa</taxon>
        <taxon>Mollusca</taxon>
        <taxon>Bivalvia</taxon>
        <taxon>Autobranchia</taxon>
        <taxon>Heteroconchia</taxon>
        <taxon>Euheterodonta</taxon>
        <taxon>Imparidentia</taxon>
        <taxon>Neoheterodontei</taxon>
        <taxon>Myida</taxon>
        <taxon>Myoidea</taxon>
        <taxon>Myidae</taxon>
        <taxon>Mya</taxon>
    </lineage>
</organism>
<accession>A0ABY7G4N5</accession>